<dbReference type="EMBL" id="MAJD01000001">
    <property type="protein sequence ID" value="OBX36550.1"/>
    <property type="molecule type" value="Genomic_DNA"/>
</dbReference>
<organism evidence="1 2">
    <name type="scientific">Halomonas elongata</name>
    <dbReference type="NCBI Taxonomy" id="2746"/>
    <lineage>
        <taxon>Bacteria</taxon>
        <taxon>Pseudomonadati</taxon>
        <taxon>Pseudomonadota</taxon>
        <taxon>Gammaproteobacteria</taxon>
        <taxon>Oceanospirillales</taxon>
        <taxon>Halomonadaceae</taxon>
        <taxon>Halomonas</taxon>
    </lineage>
</organism>
<evidence type="ECO:0000313" key="1">
    <source>
        <dbReference type="EMBL" id="OBX36550.1"/>
    </source>
</evidence>
<sequence>MMLGDDRAVHATWANGACVHQRDITSQAAAVAS</sequence>
<dbReference type="Proteomes" id="UP000092504">
    <property type="component" value="Unassembled WGS sequence"/>
</dbReference>
<name>A0A1B8P2V1_HALEL</name>
<dbReference type="AlphaFoldDB" id="A0A1B8P2V1"/>
<proteinExistence type="predicted"/>
<dbReference type="PATRIC" id="fig|2746.7.peg.918"/>
<protein>
    <submittedName>
        <fullName evidence="1">Uncharacterized protein</fullName>
    </submittedName>
</protein>
<evidence type="ECO:0000313" key="2">
    <source>
        <dbReference type="Proteomes" id="UP000092504"/>
    </source>
</evidence>
<comment type="caution">
    <text evidence="1">The sequence shown here is derived from an EMBL/GenBank/DDBJ whole genome shotgun (WGS) entry which is preliminary data.</text>
</comment>
<gene>
    <name evidence="1" type="ORF">A8U91_00893</name>
</gene>
<accession>A0A1B8P2V1</accession>
<reference evidence="1 2" key="1">
    <citation type="submission" date="2016-06" db="EMBL/GenBank/DDBJ databases">
        <title>Genome sequence of halotolerant plant growth promoting strain of Halomonas elongata HEK1 isolated from salterns of Rann of Kutch, Gujarat, India.</title>
        <authorList>
            <person name="Gaba S."/>
            <person name="Singh R.N."/>
            <person name="Abrol S."/>
            <person name="Kaushik R."/>
            <person name="Saxena A.K."/>
        </authorList>
    </citation>
    <scope>NUCLEOTIDE SEQUENCE [LARGE SCALE GENOMIC DNA]</scope>
    <source>
        <strain evidence="1 2">HEK1</strain>
    </source>
</reference>